<dbReference type="Proteomes" id="UP000500938">
    <property type="component" value="Chromosome"/>
</dbReference>
<organism evidence="4 5">
    <name type="scientific">Gemmatimonas groenlandica</name>
    <dbReference type="NCBI Taxonomy" id="2732249"/>
    <lineage>
        <taxon>Bacteria</taxon>
        <taxon>Pseudomonadati</taxon>
        <taxon>Gemmatimonadota</taxon>
        <taxon>Gemmatimonadia</taxon>
        <taxon>Gemmatimonadales</taxon>
        <taxon>Gemmatimonadaceae</taxon>
        <taxon>Gemmatimonas</taxon>
    </lineage>
</organism>
<dbReference type="InterPro" id="IPR029063">
    <property type="entry name" value="SAM-dependent_MTases_sf"/>
</dbReference>
<dbReference type="AlphaFoldDB" id="A0A6M4IP42"/>
<accession>A0A6M4IP42</accession>
<dbReference type="InterPro" id="IPR051128">
    <property type="entry name" value="EgtD_Methyltrsf_superfamily"/>
</dbReference>
<protein>
    <submittedName>
        <fullName evidence="4">L-histidine N(Alpha)-methyltransferase</fullName>
        <ecNumber evidence="4">2.1.1.44</ecNumber>
    </submittedName>
</protein>
<keyword evidence="1 4" id="KW-0489">Methyltransferase</keyword>
<dbReference type="Pfam" id="PF10017">
    <property type="entry name" value="Methyltransf_33"/>
    <property type="match status" value="1"/>
</dbReference>
<evidence type="ECO:0000256" key="1">
    <source>
        <dbReference type="ARBA" id="ARBA00022603"/>
    </source>
</evidence>
<dbReference type="Gene3D" id="3.40.50.150">
    <property type="entry name" value="Vaccinia Virus protein VP39"/>
    <property type="match status" value="1"/>
</dbReference>
<evidence type="ECO:0000313" key="5">
    <source>
        <dbReference type="Proteomes" id="UP000500938"/>
    </source>
</evidence>
<dbReference type="GO" id="GO:0032259">
    <property type="term" value="P:methylation"/>
    <property type="evidence" value="ECO:0007669"/>
    <property type="project" value="UniProtKB-KW"/>
</dbReference>
<dbReference type="RefSeq" id="WP_171224625.1">
    <property type="nucleotide sequence ID" value="NZ_CP053085.1"/>
</dbReference>
<gene>
    <name evidence="4" type="primary">egtD</name>
    <name evidence="4" type="ORF">HKW67_06595</name>
</gene>
<keyword evidence="2 4" id="KW-0808">Transferase</keyword>
<evidence type="ECO:0000313" key="4">
    <source>
        <dbReference type="EMBL" id="QJR35196.1"/>
    </source>
</evidence>
<dbReference type="KEGG" id="ggr:HKW67_06595"/>
<evidence type="ECO:0000259" key="3">
    <source>
        <dbReference type="Pfam" id="PF10017"/>
    </source>
</evidence>
<name>A0A6M4IP42_9BACT</name>
<dbReference type="InterPro" id="IPR017804">
    <property type="entry name" value="MeTrfase_EgtD-like"/>
</dbReference>
<dbReference type="PANTHER" id="PTHR43397:SF1">
    <property type="entry name" value="ERGOTHIONEINE BIOSYNTHESIS PROTEIN 1"/>
    <property type="match status" value="1"/>
</dbReference>
<proteinExistence type="predicted"/>
<dbReference type="EMBL" id="CP053085">
    <property type="protein sequence ID" value="QJR35196.1"/>
    <property type="molecule type" value="Genomic_DNA"/>
</dbReference>
<evidence type="ECO:0000256" key="2">
    <source>
        <dbReference type="ARBA" id="ARBA00022679"/>
    </source>
</evidence>
<reference evidence="4 5" key="1">
    <citation type="submission" date="2020-05" db="EMBL/GenBank/DDBJ databases">
        <title>Complete genome sequence of Gemmatimonas greenlandica TET16.</title>
        <authorList>
            <person name="Zeng Y."/>
        </authorList>
    </citation>
    <scope>NUCLEOTIDE SEQUENCE [LARGE SCALE GENOMIC DNA]</scope>
    <source>
        <strain evidence="4 5">TET16</strain>
    </source>
</reference>
<keyword evidence="5" id="KW-1185">Reference proteome</keyword>
<dbReference type="PANTHER" id="PTHR43397">
    <property type="entry name" value="ERGOTHIONEINE BIOSYNTHESIS PROTEIN 1"/>
    <property type="match status" value="1"/>
</dbReference>
<dbReference type="InterPro" id="IPR035094">
    <property type="entry name" value="EgtD"/>
</dbReference>
<dbReference type="InterPro" id="IPR019257">
    <property type="entry name" value="MeTrfase_dom"/>
</dbReference>
<sequence>MTAPLLVTTDAVDARLRREVIAGLKATPRTLPATLFYDARGAALFEAICHLPEYYPTRTEQEILSAHAGDLADLIGPRAAIIEPGSGAATKVRQLLRALDNPIAYVPVDVAEEQLARVSAERAREFPALRVRAVLGDYRDAIPLPPLPGDARRVVFFPGSTIGNLQPHEAAHFLRDIAAVVGPDGGLVLGVDRRKDPRILHAAYNDAAGVTADFNLNVLTRLNREFRGTFHRAAFRHRAFFNDAESRIEMHLEAVSPQTARVEHLELSFAAGATIRTEVSYKYDRARLDAVAAAGGWRVVECFTDAKNWFWVCWLVPVGDTSETSL</sequence>
<feature type="domain" description="Histidine-specific methyltransferase SAM-dependent" evidence="3">
    <location>
        <begin position="17"/>
        <end position="315"/>
    </location>
</feature>
<dbReference type="GO" id="GO:0052706">
    <property type="term" value="F:L-histidine N(alpha)-methyltransferase activity"/>
    <property type="evidence" value="ECO:0007669"/>
    <property type="project" value="UniProtKB-EC"/>
</dbReference>
<dbReference type="SUPFAM" id="SSF53335">
    <property type="entry name" value="S-adenosyl-L-methionine-dependent methyltransferases"/>
    <property type="match status" value="1"/>
</dbReference>
<dbReference type="PIRSF" id="PIRSF018005">
    <property type="entry name" value="UCP018005"/>
    <property type="match status" value="1"/>
</dbReference>
<dbReference type="EC" id="2.1.1.44" evidence="4"/>
<dbReference type="NCBIfam" id="TIGR03438">
    <property type="entry name" value="egtD_ergothio"/>
    <property type="match status" value="1"/>
</dbReference>